<keyword evidence="2" id="KW-1185">Reference proteome</keyword>
<protein>
    <submittedName>
        <fullName evidence="1">Uncharacterized protein</fullName>
    </submittedName>
</protein>
<dbReference type="EMBL" id="BAAAPN010000034">
    <property type="protein sequence ID" value="GAA1754808.1"/>
    <property type="molecule type" value="Genomic_DNA"/>
</dbReference>
<evidence type="ECO:0000313" key="2">
    <source>
        <dbReference type="Proteomes" id="UP001501475"/>
    </source>
</evidence>
<organism evidence="1 2">
    <name type="scientific">Nostocoides vanveenii</name>
    <dbReference type="NCBI Taxonomy" id="330835"/>
    <lineage>
        <taxon>Bacteria</taxon>
        <taxon>Bacillati</taxon>
        <taxon>Actinomycetota</taxon>
        <taxon>Actinomycetes</taxon>
        <taxon>Micrococcales</taxon>
        <taxon>Intrasporangiaceae</taxon>
        <taxon>Nostocoides</taxon>
    </lineage>
</organism>
<evidence type="ECO:0000313" key="1">
    <source>
        <dbReference type="EMBL" id="GAA1754808.1"/>
    </source>
</evidence>
<gene>
    <name evidence="1" type="ORF">GCM10009810_13230</name>
</gene>
<name>A0ABN2KFK3_9MICO</name>
<proteinExistence type="predicted"/>
<reference evidence="1 2" key="1">
    <citation type="journal article" date="2019" name="Int. J. Syst. Evol. Microbiol.">
        <title>The Global Catalogue of Microorganisms (GCM) 10K type strain sequencing project: providing services to taxonomists for standard genome sequencing and annotation.</title>
        <authorList>
            <consortium name="The Broad Institute Genomics Platform"/>
            <consortium name="The Broad Institute Genome Sequencing Center for Infectious Disease"/>
            <person name="Wu L."/>
            <person name="Ma J."/>
        </authorList>
    </citation>
    <scope>NUCLEOTIDE SEQUENCE [LARGE SCALE GENOMIC DNA]</scope>
    <source>
        <strain evidence="1 2">JCM 15591</strain>
    </source>
</reference>
<accession>A0ABN2KFK3</accession>
<sequence length="80" mass="8476">MAVRDEFRHPHGRDADAELVVLDLAGDADLHCVTPLSGKGIRGDDDVIAAGGLDALRQAFYARAAACQRQPPNSAKPPRA</sequence>
<dbReference type="Proteomes" id="UP001501475">
    <property type="component" value="Unassembled WGS sequence"/>
</dbReference>
<comment type="caution">
    <text evidence="1">The sequence shown here is derived from an EMBL/GenBank/DDBJ whole genome shotgun (WGS) entry which is preliminary data.</text>
</comment>